<accession>A0A7Z3C7D2</accession>
<sequence>MKNILDVKRSVLLLWGVAVSLFLWYFVMISQNEFSVFQYLIFSTILFGGGLAYHVMSELAACPYTEDNSPLWRKIRRILCIVFVGYLIAGSALWAGIGWGGAKGILFAMVGLVAGMFWAMHFLMRLKAPVLELLASK</sequence>
<proteinExistence type="predicted"/>
<gene>
    <name evidence="2" type="ORF">C6Y56_19180</name>
</gene>
<feature type="transmembrane region" description="Helical" evidence="1">
    <location>
        <begin position="36"/>
        <end position="56"/>
    </location>
</feature>
<dbReference type="AlphaFoldDB" id="A0A7Z3C7D2"/>
<keyword evidence="1" id="KW-1133">Transmembrane helix</keyword>
<feature type="transmembrane region" description="Helical" evidence="1">
    <location>
        <begin position="12"/>
        <end position="30"/>
    </location>
</feature>
<dbReference type="EMBL" id="CP027561">
    <property type="protein sequence ID" value="QJP96589.1"/>
    <property type="molecule type" value="Genomic_DNA"/>
</dbReference>
<evidence type="ECO:0000313" key="3">
    <source>
        <dbReference type="Proteomes" id="UP000501669"/>
    </source>
</evidence>
<organism evidence="2 3">
    <name type="scientific">Pseudomonas fluorescens</name>
    <dbReference type="NCBI Taxonomy" id="294"/>
    <lineage>
        <taxon>Bacteria</taxon>
        <taxon>Pseudomonadati</taxon>
        <taxon>Pseudomonadota</taxon>
        <taxon>Gammaproteobacteria</taxon>
        <taxon>Pseudomonadales</taxon>
        <taxon>Pseudomonadaceae</taxon>
        <taxon>Pseudomonas</taxon>
    </lineage>
</organism>
<evidence type="ECO:0000256" key="1">
    <source>
        <dbReference type="SAM" id="Phobius"/>
    </source>
</evidence>
<keyword evidence="1" id="KW-0812">Transmembrane</keyword>
<reference evidence="2 3" key="1">
    <citation type="submission" date="2018-03" db="EMBL/GenBank/DDBJ databases">
        <title>Complete genome sequence of Pseudomonas fluorescens sp. G7.</title>
        <authorList>
            <person name="Gao C.-H."/>
            <person name="Li Z."/>
            <person name="Cai P."/>
        </authorList>
    </citation>
    <scope>NUCLEOTIDE SEQUENCE [LARGE SCALE GENOMIC DNA]</scope>
    <source>
        <strain evidence="2 3">G7</strain>
    </source>
</reference>
<feature type="transmembrane region" description="Helical" evidence="1">
    <location>
        <begin position="105"/>
        <end position="124"/>
    </location>
</feature>
<evidence type="ECO:0000313" key="2">
    <source>
        <dbReference type="EMBL" id="QJP96589.1"/>
    </source>
</evidence>
<dbReference type="Proteomes" id="UP000501669">
    <property type="component" value="Chromosome"/>
</dbReference>
<name>A0A7Z3C7D2_PSEFL</name>
<dbReference type="RefSeq" id="WP_169431175.1">
    <property type="nucleotide sequence ID" value="NZ_CP027561.1"/>
</dbReference>
<evidence type="ECO:0008006" key="4">
    <source>
        <dbReference type="Google" id="ProtNLM"/>
    </source>
</evidence>
<keyword evidence="1" id="KW-0472">Membrane</keyword>
<feature type="transmembrane region" description="Helical" evidence="1">
    <location>
        <begin position="77"/>
        <end position="99"/>
    </location>
</feature>
<protein>
    <recommendedName>
        <fullName evidence="4">Transmembrane protein</fullName>
    </recommendedName>
</protein>